<dbReference type="AlphaFoldDB" id="A0A3M0L4Z4"/>
<organism evidence="2 3">
    <name type="scientific">Hirundo rustica rustica</name>
    <dbReference type="NCBI Taxonomy" id="333673"/>
    <lineage>
        <taxon>Eukaryota</taxon>
        <taxon>Metazoa</taxon>
        <taxon>Chordata</taxon>
        <taxon>Craniata</taxon>
        <taxon>Vertebrata</taxon>
        <taxon>Euteleostomi</taxon>
        <taxon>Archelosauria</taxon>
        <taxon>Archosauria</taxon>
        <taxon>Dinosauria</taxon>
        <taxon>Saurischia</taxon>
        <taxon>Theropoda</taxon>
        <taxon>Coelurosauria</taxon>
        <taxon>Aves</taxon>
        <taxon>Neognathae</taxon>
        <taxon>Neoaves</taxon>
        <taxon>Telluraves</taxon>
        <taxon>Australaves</taxon>
        <taxon>Passeriformes</taxon>
        <taxon>Sylvioidea</taxon>
        <taxon>Hirundinidae</taxon>
        <taxon>Hirundo</taxon>
    </lineage>
</organism>
<sequence>MSLISKKGRKEDPGNYGLVSLTLITVKMMEQLILETNSRHEKDKKIIRICQHGFTKGKSCLTNFINFCDKMTGLVDEGSCMDLLEKLYGLDEQTVRWIENWLNGWAQRVVISGTNCSWTPMISCVPKGLILGPFLFNIFINDLDDGAECTLSKFADGTKVANTPEVVLSSRGTSASRKGSDRATEWTPGTQSGSTRYKALFQTWLKQVQKGFCMPEQGEFMGHVN</sequence>
<dbReference type="Proteomes" id="UP000269221">
    <property type="component" value="Unassembled WGS sequence"/>
</dbReference>
<dbReference type="EMBL" id="QRBI01000093">
    <property type="protein sequence ID" value="RMC20488.1"/>
    <property type="molecule type" value="Genomic_DNA"/>
</dbReference>
<feature type="region of interest" description="Disordered" evidence="1">
    <location>
        <begin position="170"/>
        <end position="193"/>
    </location>
</feature>
<accession>A0A3M0L4Z4</accession>
<reference evidence="2 3" key="1">
    <citation type="submission" date="2018-07" db="EMBL/GenBank/DDBJ databases">
        <title>A high quality draft genome assembly of the barn swallow (H. rustica rustica).</title>
        <authorList>
            <person name="Formenti G."/>
            <person name="Chiara M."/>
            <person name="Poveda L."/>
            <person name="Francoijs K.-J."/>
            <person name="Bonisoli-Alquati A."/>
            <person name="Canova L."/>
            <person name="Gianfranceschi L."/>
            <person name="Horner D.S."/>
            <person name="Saino N."/>
        </authorList>
    </citation>
    <scope>NUCLEOTIDE SEQUENCE [LARGE SCALE GENOMIC DNA]</scope>
    <source>
        <strain evidence="2">Chelidonia</strain>
        <tissue evidence="2">Blood</tissue>
    </source>
</reference>
<name>A0A3M0L4Z4_HIRRU</name>
<evidence type="ECO:0000313" key="3">
    <source>
        <dbReference type="Proteomes" id="UP000269221"/>
    </source>
</evidence>
<evidence type="ECO:0000313" key="2">
    <source>
        <dbReference type="EMBL" id="RMC20488.1"/>
    </source>
</evidence>
<keyword evidence="3" id="KW-1185">Reference proteome</keyword>
<protein>
    <submittedName>
        <fullName evidence="2">Uncharacterized protein</fullName>
    </submittedName>
</protein>
<gene>
    <name evidence="2" type="ORF">DUI87_01338</name>
</gene>
<dbReference type="STRING" id="333673.A0A3M0L4Z4"/>
<comment type="caution">
    <text evidence="2">The sequence shown here is derived from an EMBL/GenBank/DDBJ whole genome shotgun (WGS) entry which is preliminary data.</text>
</comment>
<evidence type="ECO:0000256" key="1">
    <source>
        <dbReference type="SAM" id="MobiDB-lite"/>
    </source>
</evidence>
<dbReference type="OrthoDB" id="416454at2759"/>
<dbReference type="PANTHER" id="PTHR33332">
    <property type="entry name" value="REVERSE TRANSCRIPTASE DOMAIN-CONTAINING PROTEIN"/>
    <property type="match status" value="1"/>
</dbReference>
<proteinExistence type="predicted"/>